<dbReference type="PANTHER" id="PTHR11439:SF467">
    <property type="entry name" value="INTEGRASE CATALYTIC DOMAIN-CONTAINING PROTEIN"/>
    <property type="match status" value="1"/>
</dbReference>
<evidence type="ECO:0000259" key="1">
    <source>
        <dbReference type="Pfam" id="PF07727"/>
    </source>
</evidence>
<dbReference type="AlphaFoldDB" id="A0A9Q3D278"/>
<dbReference type="OrthoDB" id="3344688at2759"/>
<sequence>MDIKCAFLNGKPEETLHIFQPPGYLEYPETDVFLLNKSLYGLKQSPRCWHKVLKNTLLSIGLTPCFTDPCLFYSQNRNNPFLLFVHVDDIIFGGTWNEKFKNQIKTFFEMEDLGNVKYALGIRISQNKEHISLIQDKFIHQILNEFNVNQVQPPSAPLPSNYQYLKNLEGKPIELPPFNFRRAVGLLQYLVQCTRPDLSFVTSFLSQFLEDPKDEHYKGVVHTLKYLSGTRRFTLNLGKNLIRHPDSQIYGFTHSDWGGGTEKKSFSGSLIYFHGALGWRAHKQKVVALSSAEAEYNAITESAQDLSWVKQLIYESTNKELSCVLHSDNQSAIAIAFNPVYHHRTRHIDFRLHFIRVLLEQRCLQLKYLPTTAMPADLLTKNVPLAKSMSHLKSILSNSELTSMGE</sequence>
<name>A0A9Q3D278_9BASI</name>
<dbReference type="CDD" id="cd09272">
    <property type="entry name" value="RNase_HI_RT_Ty1"/>
    <property type="match status" value="1"/>
</dbReference>
<gene>
    <name evidence="2" type="ORF">O181_033803</name>
</gene>
<proteinExistence type="predicted"/>
<dbReference type="EMBL" id="AVOT02012397">
    <property type="protein sequence ID" value="MBW0494088.1"/>
    <property type="molecule type" value="Genomic_DNA"/>
</dbReference>
<evidence type="ECO:0000313" key="2">
    <source>
        <dbReference type="EMBL" id="MBW0494088.1"/>
    </source>
</evidence>
<dbReference type="SUPFAM" id="SSF56672">
    <property type="entry name" value="DNA/RNA polymerases"/>
    <property type="match status" value="1"/>
</dbReference>
<dbReference type="InterPro" id="IPR013103">
    <property type="entry name" value="RVT_2"/>
</dbReference>
<organism evidence="2 3">
    <name type="scientific">Austropuccinia psidii MF-1</name>
    <dbReference type="NCBI Taxonomy" id="1389203"/>
    <lineage>
        <taxon>Eukaryota</taxon>
        <taxon>Fungi</taxon>
        <taxon>Dikarya</taxon>
        <taxon>Basidiomycota</taxon>
        <taxon>Pucciniomycotina</taxon>
        <taxon>Pucciniomycetes</taxon>
        <taxon>Pucciniales</taxon>
        <taxon>Sphaerophragmiaceae</taxon>
        <taxon>Austropuccinia</taxon>
    </lineage>
</organism>
<evidence type="ECO:0000313" key="3">
    <source>
        <dbReference type="Proteomes" id="UP000765509"/>
    </source>
</evidence>
<feature type="domain" description="Reverse transcriptase Ty1/copia-type" evidence="1">
    <location>
        <begin position="1"/>
        <end position="157"/>
    </location>
</feature>
<protein>
    <recommendedName>
        <fullName evidence="1">Reverse transcriptase Ty1/copia-type domain-containing protein</fullName>
    </recommendedName>
</protein>
<dbReference type="PANTHER" id="PTHR11439">
    <property type="entry name" value="GAG-POL-RELATED RETROTRANSPOSON"/>
    <property type="match status" value="1"/>
</dbReference>
<keyword evidence="3" id="KW-1185">Reference proteome</keyword>
<dbReference type="Pfam" id="PF07727">
    <property type="entry name" value="RVT_2"/>
    <property type="match status" value="1"/>
</dbReference>
<dbReference type="Proteomes" id="UP000765509">
    <property type="component" value="Unassembled WGS sequence"/>
</dbReference>
<dbReference type="InterPro" id="IPR043502">
    <property type="entry name" value="DNA/RNA_pol_sf"/>
</dbReference>
<comment type="caution">
    <text evidence="2">The sequence shown here is derived from an EMBL/GenBank/DDBJ whole genome shotgun (WGS) entry which is preliminary data.</text>
</comment>
<accession>A0A9Q3D278</accession>
<reference evidence="2" key="1">
    <citation type="submission" date="2021-03" db="EMBL/GenBank/DDBJ databases">
        <title>Draft genome sequence of rust myrtle Austropuccinia psidii MF-1, a brazilian biotype.</title>
        <authorList>
            <person name="Quecine M.C."/>
            <person name="Pachon D.M.R."/>
            <person name="Bonatelli M.L."/>
            <person name="Correr F.H."/>
            <person name="Franceschini L.M."/>
            <person name="Leite T.F."/>
            <person name="Margarido G.R.A."/>
            <person name="Almeida C.A."/>
            <person name="Ferrarezi J.A."/>
            <person name="Labate C.A."/>
        </authorList>
    </citation>
    <scope>NUCLEOTIDE SEQUENCE</scope>
    <source>
        <strain evidence="2">MF-1</strain>
    </source>
</reference>